<evidence type="ECO:0000313" key="20">
    <source>
        <dbReference type="Proteomes" id="UP000449547"/>
    </source>
</evidence>
<evidence type="ECO:0000313" key="19">
    <source>
        <dbReference type="EMBL" id="KAA8901044.1"/>
    </source>
</evidence>
<dbReference type="InterPro" id="IPR029710">
    <property type="entry name" value="LIG4"/>
</dbReference>
<proteinExistence type="inferred from homology"/>
<dbReference type="InterPro" id="IPR044125">
    <property type="entry name" value="Adenylation_DNA_ligase_IV"/>
</dbReference>
<evidence type="ECO:0000259" key="17">
    <source>
        <dbReference type="PROSITE" id="PS50160"/>
    </source>
</evidence>
<keyword evidence="12 15" id="KW-0234">DNA repair</keyword>
<dbReference type="GO" id="GO:0003910">
    <property type="term" value="F:DNA ligase (ATP) activity"/>
    <property type="evidence" value="ECO:0007669"/>
    <property type="project" value="UniProtKB-EC"/>
</dbReference>
<evidence type="ECO:0000256" key="5">
    <source>
        <dbReference type="ARBA" id="ARBA00022723"/>
    </source>
</evidence>
<name>A0A642USK6_DIURU</name>
<dbReference type="PANTHER" id="PTHR45997:SF1">
    <property type="entry name" value="DNA LIGASE 4"/>
    <property type="match status" value="1"/>
</dbReference>
<dbReference type="OMA" id="IMLQHRT"/>
<evidence type="ECO:0000256" key="4">
    <source>
        <dbReference type="ARBA" id="ARBA00022598"/>
    </source>
</evidence>
<comment type="cofactor">
    <cofactor evidence="1">
        <name>Mg(2+)</name>
        <dbReference type="ChEBI" id="CHEBI:18420"/>
    </cofactor>
</comment>
<comment type="similarity">
    <text evidence="3 16">Belongs to the ATP-dependent DNA ligase family.</text>
</comment>
<dbReference type="NCBIfam" id="TIGR00574">
    <property type="entry name" value="dnl1"/>
    <property type="match status" value="1"/>
</dbReference>
<dbReference type="InterPro" id="IPR000977">
    <property type="entry name" value="DNA_ligase_ATP-dep"/>
</dbReference>
<dbReference type="EMBL" id="SWFT01000105">
    <property type="protein sequence ID" value="KAA8901044.1"/>
    <property type="molecule type" value="Genomic_DNA"/>
</dbReference>
<dbReference type="AlphaFoldDB" id="A0A642USK6"/>
<dbReference type="PANTHER" id="PTHR45997">
    <property type="entry name" value="DNA LIGASE 4"/>
    <property type="match status" value="1"/>
</dbReference>
<gene>
    <name evidence="19" type="ORF">DIURU_003414</name>
</gene>
<protein>
    <recommendedName>
        <fullName evidence="15">DNA ligase</fullName>
        <ecNumber evidence="15">6.5.1.1</ecNumber>
    </recommendedName>
</protein>
<evidence type="ECO:0000256" key="2">
    <source>
        <dbReference type="ARBA" id="ARBA00004123"/>
    </source>
</evidence>
<dbReference type="EC" id="6.5.1.1" evidence="15"/>
<keyword evidence="6" id="KW-0677">Repeat</keyword>
<feature type="domain" description="ATP-dependent DNA ligase family profile" evidence="17">
    <location>
        <begin position="393"/>
        <end position="521"/>
    </location>
</feature>
<comment type="subcellular location">
    <subcellularLocation>
        <location evidence="2">Nucleus</location>
    </subcellularLocation>
</comment>
<dbReference type="InterPro" id="IPR036420">
    <property type="entry name" value="BRCT_dom_sf"/>
</dbReference>
<dbReference type="GO" id="GO:0006297">
    <property type="term" value="P:nucleotide-excision repair, DNA gap filling"/>
    <property type="evidence" value="ECO:0007669"/>
    <property type="project" value="TreeGrafter"/>
</dbReference>
<dbReference type="SMART" id="SM00292">
    <property type="entry name" value="BRCT"/>
    <property type="match status" value="2"/>
</dbReference>
<dbReference type="SUPFAM" id="SSF50249">
    <property type="entry name" value="Nucleic acid-binding proteins"/>
    <property type="match status" value="1"/>
</dbReference>
<dbReference type="InterPro" id="IPR012309">
    <property type="entry name" value="DNA_ligase_ATP-dep_C"/>
</dbReference>
<dbReference type="Gene3D" id="3.40.50.10190">
    <property type="entry name" value="BRCT domain"/>
    <property type="match status" value="1"/>
</dbReference>
<dbReference type="SUPFAM" id="SSF52113">
    <property type="entry name" value="BRCT domain"/>
    <property type="match status" value="1"/>
</dbReference>
<comment type="caution">
    <text evidence="19">The sequence shown here is derived from an EMBL/GenBank/DDBJ whole genome shotgun (WGS) entry which is preliminary data.</text>
</comment>
<keyword evidence="8 15" id="KW-0227">DNA damage</keyword>
<dbReference type="InterPro" id="IPR012340">
    <property type="entry name" value="NA-bd_OB-fold"/>
</dbReference>
<evidence type="ECO:0000256" key="1">
    <source>
        <dbReference type="ARBA" id="ARBA00001946"/>
    </source>
</evidence>
<evidence type="ECO:0000256" key="8">
    <source>
        <dbReference type="ARBA" id="ARBA00022763"/>
    </source>
</evidence>
<dbReference type="GeneID" id="54782065"/>
<dbReference type="GO" id="GO:0003677">
    <property type="term" value="F:DNA binding"/>
    <property type="evidence" value="ECO:0007669"/>
    <property type="project" value="InterPro"/>
</dbReference>
<feature type="domain" description="BRCT" evidence="18">
    <location>
        <begin position="671"/>
        <end position="761"/>
    </location>
</feature>
<dbReference type="PROSITE" id="PS50172">
    <property type="entry name" value="BRCT"/>
    <property type="match status" value="2"/>
</dbReference>
<dbReference type="GO" id="GO:0071897">
    <property type="term" value="P:DNA biosynthetic process"/>
    <property type="evidence" value="ECO:0007669"/>
    <property type="project" value="InterPro"/>
</dbReference>
<keyword evidence="7 15" id="KW-0547">Nucleotide-binding</keyword>
<dbReference type="Pfam" id="PF04675">
    <property type="entry name" value="DNA_ligase_A_N"/>
    <property type="match status" value="1"/>
</dbReference>
<keyword evidence="13" id="KW-0539">Nucleus</keyword>
<dbReference type="Gene3D" id="2.40.50.140">
    <property type="entry name" value="Nucleic acid-binding proteins"/>
    <property type="match status" value="1"/>
</dbReference>
<dbReference type="GO" id="GO:0005524">
    <property type="term" value="F:ATP binding"/>
    <property type="evidence" value="ECO:0007669"/>
    <property type="project" value="UniProtKB-KW"/>
</dbReference>
<dbReference type="Gene3D" id="3.30.470.30">
    <property type="entry name" value="DNA ligase/mRNA capping enzyme"/>
    <property type="match status" value="1"/>
</dbReference>
<keyword evidence="11 15" id="KW-0233">DNA recombination</keyword>
<dbReference type="VEuPathDB" id="FungiDB:DIURU_003414"/>
<evidence type="ECO:0000256" key="7">
    <source>
        <dbReference type="ARBA" id="ARBA00022741"/>
    </source>
</evidence>
<keyword evidence="5" id="KW-0479">Metal-binding</keyword>
<feature type="domain" description="BRCT" evidence="18">
    <location>
        <begin position="806"/>
        <end position="907"/>
    </location>
</feature>
<evidence type="ECO:0000256" key="11">
    <source>
        <dbReference type="ARBA" id="ARBA00023172"/>
    </source>
</evidence>
<dbReference type="InterPro" id="IPR012308">
    <property type="entry name" value="DNA_ligase_ATP-dep_N"/>
</dbReference>
<dbReference type="Pfam" id="PF04679">
    <property type="entry name" value="DNA_ligase_A_C"/>
    <property type="match status" value="1"/>
</dbReference>
<evidence type="ECO:0000256" key="6">
    <source>
        <dbReference type="ARBA" id="ARBA00022737"/>
    </source>
</evidence>
<keyword evidence="10" id="KW-0460">Magnesium</keyword>
<keyword evidence="20" id="KW-1185">Reference proteome</keyword>
<reference evidence="19 20" key="1">
    <citation type="submission" date="2019-07" db="EMBL/GenBank/DDBJ databases">
        <title>Genome assembly of two rare yeast pathogens: Diutina rugosa and Trichomonascus ciferrii.</title>
        <authorList>
            <person name="Mixao V."/>
            <person name="Saus E."/>
            <person name="Hansen A."/>
            <person name="Lass-Flor C."/>
            <person name="Gabaldon T."/>
        </authorList>
    </citation>
    <scope>NUCLEOTIDE SEQUENCE [LARGE SCALE GENOMIC DNA]</scope>
    <source>
        <strain evidence="19 20">CBS 613</strain>
    </source>
</reference>
<dbReference type="CDD" id="cd07903">
    <property type="entry name" value="Adenylation_DNA_ligase_IV"/>
    <property type="match status" value="1"/>
</dbReference>
<dbReference type="SUPFAM" id="SSF56091">
    <property type="entry name" value="DNA ligase/mRNA capping enzyme, catalytic domain"/>
    <property type="match status" value="1"/>
</dbReference>
<evidence type="ECO:0000256" key="13">
    <source>
        <dbReference type="ARBA" id="ARBA00023242"/>
    </source>
</evidence>
<organism evidence="19 20">
    <name type="scientific">Diutina rugosa</name>
    <name type="common">Yeast</name>
    <name type="synonym">Candida rugosa</name>
    <dbReference type="NCBI Taxonomy" id="5481"/>
    <lineage>
        <taxon>Eukaryota</taxon>
        <taxon>Fungi</taxon>
        <taxon>Dikarya</taxon>
        <taxon>Ascomycota</taxon>
        <taxon>Saccharomycotina</taxon>
        <taxon>Pichiomycetes</taxon>
        <taxon>Debaryomycetaceae</taxon>
        <taxon>Diutina</taxon>
    </lineage>
</organism>
<dbReference type="InterPro" id="IPR036599">
    <property type="entry name" value="DNA_ligase_N_sf"/>
</dbReference>
<dbReference type="InterPro" id="IPR012310">
    <property type="entry name" value="DNA_ligase_ATP-dep_cent"/>
</dbReference>
<dbReference type="OrthoDB" id="151490at2759"/>
<evidence type="ECO:0000256" key="14">
    <source>
        <dbReference type="ARBA" id="ARBA00034003"/>
    </source>
</evidence>
<evidence type="ECO:0000256" key="15">
    <source>
        <dbReference type="RuleBase" id="RU000617"/>
    </source>
</evidence>
<dbReference type="GO" id="GO:0046872">
    <property type="term" value="F:metal ion binding"/>
    <property type="evidence" value="ECO:0007669"/>
    <property type="project" value="UniProtKB-KW"/>
</dbReference>
<dbReference type="Pfam" id="PF01068">
    <property type="entry name" value="DNA_ligase_A_M"/>
    <property type="match status" value="1"/>
</dbReference>
<dbReference type="Pfam" id="PF16589">
    <property type="entry name" value="BRCT_2"/>
    <property type="match status" value="1"/>
</dbReference>
<evidence type="ECO:0000256" key="10">
    <source>
        <dbReference type="ARBA" id="ARBA00022842"/>
    </source>
</evidence>
<dbReference type="GO" id="GO:0006303">
    <property type="term" value="P:double-strand break repair via nonhomologous end joining"/>
    <property type="evidence" value="ECO:0007669"/>
    <property type="project" value="TreeGrafter"/>
</dbReference>
<dbReference type="GO" id="GO:0032807">
    <property type="term" value="C:DNA ligase IV complex"/>
    <property type="evidence" value="ECO:0007669"/>
    <property type="project" value="TreeGrafter"/>
</dbReference>
<dbReference type="PROSITE" id="PS00697">
    <property type="entry name" value="DNA_LIGASE_A1"/>
    <property type="match status" value="1"/>
</dbReference>
<dbReference type="Gene3D" id="1.10.3260.10">
    <property type="entry name" value="DNA ligase, ATP-dependent, N-terminal domain"/>
    <property type="match status" value="1"/>
</dbReference>
<evidence type="ECO:0000256" key="3">
    <source>
        <dbReference type="ARBA" id="ARBA00007572"/>
    </source>
</evidence>
<accession>A0A642USK6</accession>
<evidence type="ECO:0000256" key="12">
    <source>
        <dbReference type="ARBA" id="ARBA00023204"/>
    </source>
</evidence>
<evidence type="ECO:0000256" key="9">
    <source>
        <dbReference type="ARBA" id="ARBA00022840"/>
    </source>
</evidence>
<dbReference type="InterPro" id="IPR001357">
    <property type="entry name" value="BRCT_dom"/>
</dbReference>
<dbReference type="RefSeq" id="XP_034011667.1">
    <property type="nucleotide sequence ID" value="XM_034156174.1"/>
</dbReference>
<dbReference type="GO" id="GO:0006310">
    <property type="term" value="P:DNA recombination"/>
    <property type="evidence" value="ECO:0007669"/>
    <property type="project" value="UniProtKB-KW"/>
</dbReference>
<sequence length="908" mass="105849">MASFLDDVSEPPLLDEPEFIFLVDSLFETTHAITRQNAANAIRERKHQVFKDFIATFRAQYGLNIYPSAQLIFPEWAGRKYFIKETALARLIIKMFTIPKTSDQYHELNNWKRNYHVERRITADTKALRDLPTRCAHIIMTRRPLRRSFTRFTVNEVNQVLDALETVDQTEQINLLRPIFEQASIPEVRWICHIILKKPILVNYEMAFMSFWHPDAPGLFKVCNDLQKTLNYLIDPTKRLDKAQLTLQARFKFRPQLAHKLSDTYTDVVTKLTKFEPMTESWEANLDNLGLRGKFYIEEKMDGDRMILHKKGDQFKFYSRRLKDYTFLYGETYQIGSLTRHLQDVFRDQDKDIILDGEMVAWDFKRQIILPFGTLKSSAIQESVRQFMTIDRYEEQNSWPYYLVFDILKFGDLDLTNFPMFFRRQLLERVINDCPHRLEKLPLHVASTKTDIEDAMKDVIANRGEGLLLKHVQSKYFVDYRNPQWFKVKPEYLENFGHNLDLVVIGKDEGVKNSYMCGLLDPTLRQWLSFCSVANGFTEAEYTLIETRLAGRWRDFKKNPPDPELMRFGKRKPQKWIDPTESVVLEVRARAVNNGEESIYAVGSSLHGSYCRQLRDDKSWHDADNLSDYLRSRLTLDLRLDGAQGAVKSKRWQGEDSFQESKEISWNPKRIRKGIFTSMEFLVTTGYKDKSRRQMIDVIEENGGKVVLSMNADQQTVILAETMVPETKGYHENLGLDIVSPRWVLECISRNRLLQLEPSVVLKSHHEFLGADPVGDSYLLPVDWDQIHLNVKPESQPKMTDNLSPLLLNLFTTATFYFVYSDDVEGWLAGQRVKRFGGSVVEDFRRAMYIVVDEKNRSILRDSVDSITKALAVNYTESTKLPAIVNSEFVNRSIAEEAIVDPQDYKFV</sequence>
<evidence type="ECO:0000256" key="16">
    <source>
        <dbReference type="RuleBase" id="RU004196"/>
    </source>
</evidence>
<dbReference type="InterPro" id="IPR016059">
    <property type="entry name" value="DNA_ligase_ATP-dep_CS"/>
</dbReference>
<dbReference type="PROSITE" id="PS50160">
    <property type="entry name" value="DNA_LIGASE_A3"/>
    <property type="match status" value="1"/>
</dbReference>
<keyword evidence="9 15" id="KW-0067">ATP-binding</keyword>
<keyword evidence="4 15" id="KW-0436">Ligase</keyword>
<dbReference type="Proteomes" id="UP000449547">
    <property type="component" value="Unassembled WGS sequence"/>
</dbReference>
<comment type="catalytic activity">
    <reaction evidence="14 15">
        <text>ATP + (deoxyribonucleotide)n-3'-hydroxyl + 5'-phospho-(deoxyribonucleotide)m = (deoxyribonucleotide)n+m + AMP + diphosphate.</text>
        <dbReference type="EC" id="6.5.1.1"/>
    </reaction>
</comment>
<evidence type="ECO:0000259" key="18">
    <source>
        <dbReference type="PROSITE" id="PS50172"/>
    </source>
</evidence>